<evidence type="ECO:0000256" key="1">
    <source>
        <dbReference type="ARBA" id="ARBA00022448"/>
    </source>
</evidence>
<dbReference type="GO" id="GO:0005886">
    <property type="term" value="C:plasma membrane"/>
    <property type="evidence" value="ECO:0007669"/>
    <property type="project" value="TreeGrafter"/>
</dbReference>
<evidence type="ECO:0000313" key="6">
    <source>
        <dbReference type="Proteomes" id="UP000032360"/>
    </source>
</evidence>
<evidence type="ECO:0000313" key="5">
    <source>
        <dbReference type="EMBL" id="KJF17796.1"/>
    </source>
</evidence>
<dbReference type="InterPro" id="IPR032823">
    <property type="entry name" value="BCA_ABC_TP_C"/>
</dbReference>
<comment type="caution">
    <text evidence="5">The sequence shown here is derived from an EMBL/GenBank/DDBJ whole genome shotgun (WGS) entry which is preliminary data.</text>
</comment>
<dbReference type="CDD" id="cd03219">
    <property type="entry name" value="ABC_Mj1267_LivG_branched"/>
    <property type="match status" value="1"/>
</dbReference>
<name>A0A0D8HL28_9ACTN</name>
<dbReference type="Pfam" id="PF00005">
    <property type="entry name" value="ABC_tran"/>
    <property type="match status" value="1"/>
</dbReference>
<sequence length="262" mass="27890">MMSNSIMENSTLIADEVTVRFGGLVALDRVSLNANLGEVHGVIGPNGAGKTTLFNVLCGFVKPSSGKLTYFGNEVKTLRPEQLSKMGVSRTLQGLGLFSRMTVLENVMIGGTSLTKVGPFRSLLGAGATVTEEARIKDLALSVIADLGLSPFTKRLPPSLPYAIQKKVALARALVLSPKFILLDEPASGLSNVEMDELGDLILGLSKNLGVLLVEHHMDLVMRVCSTITVLDFGRVIANGNPSEIRANPIVTQAYLGEDVTI</sequence>
<dbReference type="EMBL" id="JXYS01000029">
    <property type="protein sequence ID" value="KJF17796.1"/>
    <property type="molecule type" value="Genomic_DNA"/>
</dbReference>
<dbReference type="Proteomes" id="UP000032360">
    <property type="component" value="Unassembled WGS sequence"/>
</dbReference>
<keyword evidence="2" id="KW-0547">Nucleotide-binding</keyword>
<dbReference type="STRING" id="1280514.AXFE_12930"/>
<dbReference type="InterPro" id="IPR051120">
    <property type="entry name" value="ABC_AA/LPS_Transport"/>
</dbReference>
<dbReference type="PATRIC" id="fig|1280514.3.peg.1683"/>
<accession>A0A0D8HL28</accession>
<keyword evidence="3 5" id="KW-0067">ATP-binding</keyword>
<dbReference type="EC" id="3.6.3.-" evidence="5"/>
<dbReference type="PROSITE" id="PS50893">
    <property type="entry name" value="ABC_TRANSPORTER_2"/>
    <property type="match status" value="1"/>
</dbReference>
<keyword evidence="1" id="KW-0813">Transport</keyword>
<dbReference type="SMART" id="SM00382">
    <property type="entry name" value="AAA"/>
    <property type="match status" value="1"/>
</dbReference>
<evidence type="ECO:0000259" key="4">
    <source>
        <dbReference type="PROSITE" id="PS50893"/>
    </source>
</evidence>
<proteinExistence type="predicted"/>
<dbReference type="GO" id="GO:0005524">
    <property type="term" value="F:ATP binding"/>
    <property type="evidence" value="ECO:0007669"/>
    <property type="project" value="UniProtKB-KW"/>
</dbReference>
<keyword evidence="6" id="KW-1185">Reference proteome</keyword>
<dbReference type="InterPro" id="IPR003439">
    <property type="entry name" value="ABC_transporter-like_ATP-bd"/>
</dbReference>
<evidence type="ECO:0000256" key="2">
    <source>
        <dbReference type="ARBA" id="ARBA00022741"/>
    </source>
</evidence>
<dbReference type="Pfam" id="PF12399">
    <property type="entry name" value="BCA_ABC_TP_C"/>
    <property type="match status" value="1"/>
</dbReference>
<dbReference type="Gene3D" id="3.40.50.300">
    <property type="entry name" value="P-loop containing nucleotide triphosphate hydrolases"/>
    <property type="match status" value="1"/>
</dbReference>
<dbReference type="SUPFAM" id="SSF52540">
    <property type="entry name" value="P-loop containing nucleoside triphosphate hydrolases"/>
    <property type="match status" value="1"/>
</dbReference>
<gene>
    <name evidence="5" type="primary">lptB1</name>
    <name evidence="5" type="ORF">AXFE_12930</name>
</gene>
<dbReference type="InterPro" id="IPR027417">
    <property type="entry name" value="P-loop_NTPase"/>
</dbReference>
<dbReference type="PANTHER" id="PTHR45772">
    <property type="entry name" value="CONSERVED COMPONENT OF ABC TRANSPORTER FOR NATURAL AMINO ACIDS-RELATED"/>
    <property type="match status" value="1"/>
</dbReference>
<organism evidence="5 6">
    <name type="scientific">Acidithrix ferrooxidans</name>
    <dbReference type="NCBI Taxonomy" id="1280514"/>
    <lineage>
        <taxon>Bacteria</taxon>
        <taxon>Bacillati</taxon>
        <taxon>Actinomycetota</taxon>
        <taxon>Acidimicrobiia</taxon>
        <taxon>Acidimicrobiales</taxon>
        <taxon>Acidimicrobiaceae</taxon>
        <taxon>Acidithrix</taxon>
    </lineage>
</organism>
<feature type="domain" description="ABC transporter" evidence="4">
    <location>
        <begin position="12"/>
        <end position="258"/>
    </location>
</feature>
<dbReference type="AlphaFoldDB" id="A0A0D8HL28"/>
<keyword evidence="5" id="KW-0378">Hydrolase</keyword>
<dbReference type="InterPro" id="IPR003593">
    <property type="entry name" value="AAA+_ATPase"/>
</dbReference>
<reference evidence="5 6" key="1">
    <citation type="submission" date="2015-01" db="EMBL/GenBank/DDBJ databases">
        <title>Draft genome of the acidophilic iron oxidizer Acidithrix ferrooxidans strain Py-F3.</title>
        <authorList>
            <person name="Poehlein A."/>
            <person name="Eisen S."/>
            <person name="Schloemann M."/>
            <person name="Johnson B.D."/>
            <person name="Daniel R."/>
            <person name="Muehling M."/>
        </authorList>
    </citation>
    <scope>NUCLEOTIDE SEQUENCE [LARGE SCALE GENOMIC DNA]</scope>
    <source>
        <strain evidence="5 6">Py-F3</strain>
    </source>
</reference>
<evidence type="ECO:0000256" key="3">
    <source>
        <dbReference type="ARBA" id="ARBA00022840"/>
    </source>
</evidence>
<protein>
    <submittedName>
        <fullName evidence="5">Lipopolysaccharide export system ATP-binding protein LptB</fullName>
        <ecNumber evidence="5">3.6.3.-</ecNumber>
    </submittedName>
</protein>
<dbReference type="GO" id="GO:0016887">
    <property type="term" value="F:ATP hydrolysis activity"/>
    <property type="evidence" value="ECO:0007669"/>
    <property type="project" value="InterPro"/>
</dbReference>